<reference evidence="1 2" key="1">
    <citation type="submission" date="2020-08" db="EMBL/GenBank/DDBJ databases">
        <title>Genomic Encyclopedia of Type Strains, Phase IV (KMG-V): Genome sequencing to study the core and pangenomes of soil and plant-associated prokaryotes.</title>
        <authorList>
            <person name="Whitman W."/>
        </authorList>
    </citation>
    <scope>NUCLEOTIDE SEQUENCE [LARGE SCALE GENOMIC DNA]</scope>
    <source>
        <strain evidence="1 2">MP601</strain>
    </source>
</reference>
<comment type="caution">
    <text evidence="1">The sequence shown here is derived from an EMBL/GenBank/DDBJ whole genome shotgun (WGS) entry which is preliminary data.</text>
</comment>
<sequence length="74" mass="8513">MKFFKATLHSKQNHTNPSVPKTMDILLPVDAILFLKEVDTKSYQVNIKPEYIPKIHFEVGEVTAKINANQIEFL</sequence>
<evidence type="ECO:0000313" key="2">
    <source>
        <dbReference type="Proteomes" id="UP000548326"/>
    </source>
</evidence>
<protein>
    <submittedName>
        <fullName evidence="1">Uncharacterized protein</fullName>
    </submittedName>
</protein>
<dbReference type="RefSeq" id="WP_183585412.1">
    <property type="nucleotide sequence ID" value="NZ_JACHCA010000001.1"/>
</dbReference>
<dbReference type="AlphaFoldDB" id="A0A841JD36"/>
<accession>A0A841JD36</accession>
<dbReference type="EMBL" id="JACHCA010000001">
    <property type="protein sequence ID" value="MBB6126385.1"/>
    <property type="molecule type" value="Genomic_DNA"/>
</dbReference>
<name>A0A841JD36_9SPHI</name>
<dbReference type="Proteomes" id="UP000548326">
    <property type="component" value="Unassembled WGS sequence"/>
</dbReference>
<evidence type="ECO:0000313" key="1">
    <source>
        <dbReference type="EMBL" id="MBB6126385.1"/>
    </source>
</evidence>
<gene>
    <name evidence="1" type="ORF">HDF22_000486</name>
</gene>
<organism evidence="1 2">
    <name type="scientific">Mucilaginibacter lappiensis</name>
    <dbReference type="NCBI Taxonomy" id="354630"/>
    <lineage>
        <taxon>Bacteria</taxon>
        <taxon>Pseudomonadati</taxon>
        <taxon>Bacteroidota</taxon>
        <taxon>Sphingobacteriia</taxon>
        <taxon>Sphingobacteriales</taxon>
        <taxon>Sphingobacteriaceae</taxon>
        <taxon>Mucilaginibacter</taxon>
    </lineage>
</organism>
<proteinExistence type="predicted"/>